<dbReference type="PANTHER" id="PTHR47874:SF7">
    <property type="entry name" value="BNAA05G30910D PROTEIN"/>
    <property type="match status" value="1"/>
</dbReference>
<feature type="region of interest" description="Disordered" evidence="4">
    <location>
        <begin position="41"/>
        <end position="99"/>
    </location>
</feature>
<dbReference type="Gene3D" id="1.25.40.10">
    <property type="entry name" value="Tetratricopeptide repeat domain"/>
    <property type="match status" value="3"/>
</dbReference>
<accession>A0A835S111</accession>
<feature type="repeat" description="PPR" evidence="3">
    <location>
        <begin position="184"/>
        <end position="218"/>
    </location>
</feature>
<sequence length="504" mass="56734">MSVASPISLPSSFPPSPSKAGFSSTVRPSRVFFCSFRPRIRRRSSTSSPSSRSTSSPPKKAPSVDSPPPPPKKRHWKAGEFPGTSESSIAGSPRPPIKNVKKKIDDRAAAKAWACTVTEAFSDRVEKKQWEQALDVFEMLRMQPFYHPKEGAYMKLLVLLGKSGQASRAGKLFETMIGEGLEPTSALYTALLGGYCRCKLLNEAFSILFKMKASPLCQPDVFTYSILLKACVETSRFDLVDSLYQDMAERNIAPNTVTQNIILGGYGKAGKFNEMEMILTAMLDSDTCRPDVWTMNIILGMFCAMGQTDMMEKWYEKFRSIGIEPETRTFNILISAYGTKRMYDKMTAVMQYMRKMAFRWTTSTYNNIIGAFADVGDAKNMEYAFEQMRSEGMKTDTTTFCHLINGYGNAGLFNKVVRSIKLAEKLEIPPSTFFYNAVMSACSKADDLLEMERVFRRMKERNCTPDSATYSILVDTYRKEGMHDKIYSLEQEEGRSFGLEVVNK</sequence>
<keyword evidence="2" id="KW-0677">Repeat</keyword>
<proteinExistence type="inferred from homology"/>
<evidence type="ECO:0000256" key="4">
    <source>
        <dbReference type="SAM" id="MobiDB-lite"/>
    </source>
</evidence>
<dbReference type="Pfam" id="PF01535">
    <property type="entry name" value="PPR"/>
    <property type="match status" value="1"/>
</dbReference>
<dbReference type="NCBIfam" id="TIGR00756">
    <property type="entry name" value="PPR"/>
    <property type="match status" value="6"/>
</dbReference>
<dbReference type="PROSITE" id="PS51375">
    <property type="entry name" value="PPR"/>
    <property type="match status" value="6"/>
</dbReference>
<gene>
    <name evidence="5" type="ORF">HPP92_002322</name>
</gene>
<dbReference type="PANTHER" id="PTHR47874">
    <property type="entry name" value="EXPRESSED PROTEIN"/>
    <property type="match status" value="1"/>
</dbReference>
<dbReference type="OrthoDB" id="185373at2759"/>
<evidence type="ECO:0000313" key="6">
    <source>
        <dbReference type="Proteomes" id="UP000639772"/>
    </source>
</evidence>
<evidence type="ECO:0000256" key="2">
    <source>
        <dbReference type="ARBA" id="ARBA00022737"/>
    </source>
</evidence>
<feature type="region of interest" description="Disordered" evidence="4">
    <location>
        <begin position="1"/>
        <end position="25"/>
    </location>
</feature>
<dbReference type="Proteomes" id="UP000639772">
    <property type="component" value="Chromosome 1"/>
</dbReference>
<feature type="repeat" description="PPR" evidence="3">
    <location>
        <begin position="431"/>
        <end position="465"/>
    </location>
</feature>
<dbReference type="EMBL" id="JADCNM010000001">
    <property type="protein sequence ID" value="KAG0502250.1"/>
    <property type="molecule type" value="Genomic_DNA"/>
</dbReference>
<comment type="caution">
    <text evidence="5">The sequence shown here is derived from an EMBL/GenBank/DDBJ whole genome shotgun (WGS) entry which is preliminary data.</text>
</comment>
<evidence type="ECO:0000313" key="5">
    <source>
        <dbReference type="EMBL" id="KAG0502250.1"/>
    </source>
</evidence>
<dbReference type="InterPro" id="IPR011990">
    <property type="entry name" value="TPR-like_helical_dom_sf"/>
</dbReference>
<organism evidence="5 6">
    <name type="scientific">Vanilla planifolia</name>
    <name type="common">Vanilla</name>
    <dbReference type="NCBI Taxonomy" id="51239"/>
    <lineage>
        <taxon>Eukaryota</taxon>
        <taxon>Viridiplantae</taxon>
        <taxon>Streptophyta</taxon>
        <taxon>Embryophyta</taxon>
        <taxon>Tracheophyta</taxon>
        <taxon>Spermatophyta</taxon>
        <taxon>Magnoliopsida</taxon>
        <taxon>Liliopsida</taxon>
        <taxon>Asparagales</taxon>
        <taxon>Orchidaceae</taxon>
        <taxon>Vanilloideae</taxon>
        <taxon>Vanilleae</taxon>
        <taxon>Vanilla</taxon>
    </lineage>
</organism>
<dbReference type="Pfam" id="PF13812">
    <property type="entry name" value="PPR_3"/>
    <property type="match status" value="1"/>
</dbReference>
<feature type="repeat" description="PPR" evidence="3">
    <location>
        <begin position="220"/>
        <end position="254"/>
    </location>
</feature>
<dbReference type="Pfam" id="PF13041">
    <property type="entry name" value="PPR_2"/>
    <property type="match status" value="3"/>
</dbReference>
<feature type="repeat" description="PPR" evidence="3">
    <location>
        <begin position="361"/>
        <end position="395"/>
    </location>
</feature>
<dbReference type="AlphaFoldDB" id="A0A835S111"/>
<evidence type="ECO:0000256" key="1">
    <source>
        <dbReference type="ARBA" id="ARBA00007626"/>
    </source>
</evidence>
<dbReference type="GO" id="GO:0003729">
    <property type="term" value="F:mRNA binding"/>
    <property type="evidence" value="ECO:0007669"/>
    <property type="project" value="InterPro"/>
</dbReference>
<feature type="repeat" description="PPR" evidence="3">
    <location>
        <begin position="149"/>
        <end position="183"/>
    </location>
</feature>
<feature type="compositionally biased region" description="Low complexity" evidence="4">
    <location>
        <begin position="45"/>
        <end position="64"/>
    </location>
</feature>
<dbReference type="InterPro" id="IPR044179">
    <property type="entry name" value="PPR5-like"/>
</dbReference>
<feature type="repeat" description="PPR" evidence="3">
    <location>
        <begin position="291"/>
        <end position="325"/>
    </location>
</feature>
<dbReference type="InterPro" id="IPR002885">
    <property type="entry name" value="PPR_rpt"/>
</dbReference>
<comment type="similarity">
    <text evidence="1">Belongs to the PPR family. P subfamily.</text>
</comment>
<name>A0A835S111_VANPL</name>
<protein>
    <recommendedName>
        <fullName evidence="7">Pentatricopeptide repeat-containing protein</fullName>
    </recommendedName>
</protein>
<reference evidence="5 6" key="1">
    <citation type="journal article" date="2020" name="Nat. Food">
        <title>A phased Vanilla planifolia genome enables genetic improvement of flavour and production.</title>
        <authorList>
            <person name="Hasing T."/>
            <person name="Tang H."/>
            <person name="Brym M."/>
            <person name="Khazi F."/>
            <person name="Huang T."/>
            <person name="Chambers A.H."/>
        </authorList>
    </citation>
    <scope>NUCLEOTIDE SEQUENCE [LARGE SCALE GENOMIC DNA]</scope>
    <source>
        <tissue evidence="5">Leaf</tissue>
    </source>
</reference>
<feature type="compositionally biased region" description="Low complexity" evidence="4">
    <location>
        <begin position="1"/>
        <end position="11"/>
    </location>
</feature>
<evidence type="ECO:0000256" key="3">
    <source>
        <dbReference type="PROSITE-ProRule" id="PRU00708"/>
    </source>
</evidence>
<evidence type="ECO:0008006" key="7">
    <source>
        <dbReference type="Google" id="ProtNLM"/>
    </source>
</evidence>